<dbReference type="EMBL" id="GGEC01089848">
    <property type="protein sequence ID" value="MBX70332.1"/>
    <property type="molecule type" value="Transcribed_RNA"/>
</dbReference>
<dbReference type="AlphaFoldDB" id="A0A2P2QTI6"/>
<reference evidence="1" key="1">
    <citation type="submission" date="2018-02" db="EMBL/GenBank/DDBJ databases">
        <title>Rhizophora mucronata_Transcriptome.</title>
        <authorList>
            <person name="Meera S.P."/>
            <person name="Sreeshan A."/>
            <person name="Augustine A."/>
        </authorList>
    </citation>
    <scope>NUCLEOTIDE SEQUENCE</scope>
    <source>
        <tissue evidence="1">Leaf</tissue>
    </source>
</reference>
<protein>
    <submittedName>
        <fullName evidence="1">Uncharacterized protein</fullName>
    </submittedName>
</protein>
<organism evidence="1">
    <name type="scientific">Rhizophora mucronata</name>
    <name type="common">Asiatic mangrove</name>
    <dbReference type="NCBI Taxonomy" id="61149"/>
    <lineage>
        <taxon>Eukaryota</taxon>
        <taxon>Viridiplantae</taxon>
        <taxon>Streptophyta</taxon>
        <taxon>Embryophyta</taxon>
        <taxon>Tracheophyta</taxon>
        <taxon>Spermatophyta</taxon>
        <taxon>Magnoliopsida</taxon>
        <taxon>eudicotyledons</taxon>
        <taxon>Gunneridae</taxon>
        <taxon>Pentapetalae</taxon>
        <taxon>rosids</taxon>
        <taxon>fabids</taxon>
        <taxon>Malpighiales</taxon>
        <taxon>Rhizophoraceae</taxon>
        <taxon>Rhizophora</taxon>
    </lineage>
</organism>
<sequence>MNVLAISKCLVSNKMKALAILDELFLVVSRQ</sequence>
<name>A0A2P2QTI6_RHIMU</name>
<accession>A0A2P2QTI6</accession>
<proteinExistence type="predicted"/>
<evidence type="ECO:0000313" key="1">
    <source>
        <dbReference type="EMBL" id="MBX70332.1"/>
    </source>
</evidence>